<comment type="caution">
    <text evidence="1">The sequence shown here is derived from an EMBL/GenBank/DDBJ whole genome shotgun (WGS) entry which is preliminary data.</text>
</comment>
<gene>
    <name evidence="1" type="ORF">DN069_29535</name>
</gene>
<proteinExistence type="predicted"/>
<dbReference type="InterPro" id="IPR015996">
    <property type="entry name" value="UCP028451"/>
</dbReference>
<keyword evidence="2" id="KW-1185">Reference proteome</keyword>
<evidence type="ECO:0000313" key="1">
    <source>
        <dbReference type="EMBL" id="RAG82039.1"/>
    </source>
</evidence>
<dbReference type="Proteomes" id="UP000248889">
    <property type="component" value="Unassembled WGS sequence"/>
</dbReference>
<accession>A0A2X0K394</accession>
<dbReference type="PANTHER" id="PTHR36452">
    <property type="entry name" value="CHROMOSOME 12, WHOLE GENOME SHOTGUN SEQUENCE"/>
    <property type="match status" value="1"/>
</dbReference>
<dbReference type="PANTHER" id="PTHR36452:SF1">
    <property type="entry name" value="DUF2461 DOMAIN-CONTAINING PROTEIN"/>
    <property type="match status" value="1"/>
</dbReference>
<dbReference type="PIRSF" id="PIRSF028451">
    <property type="entry name" value="UCP028451"/>
    <property type="match status" value="1"/>
</dbReference>
<dbReference type="Pfam" id="PF09365">
    <property type="entry name" value="DUF2461"/>
    <property type="match status" value="1"/>
</dbReference>
<dbReference type="NCBIfam" id="TIGR02453">
    <property type="entry name" value="TIGR02453 family protein"/>
    <property type="match status" value="1"/>
</dbReference>
<name>A0A2X0K394_9ACTN</name>
<dbReference type="RefSeq" id="WP_111506137.1">
    <property type="nucleotide sequence ID" value="NZ_QKYN01000127.1"/>
</dbReference>
<reference evidence="1 2" key="1">
    <citation type="submission" date="2018-06" db="EMBL/GenBank/DDBJ databases">
        <title>Streptacidiphilus pinicola sp. nov., isolated from pine grove soil.</title>
        <authorList>
            <person name="Roh S.G."/>
            <person name="Park S."/>
            <person name="Kim M.-K."/>
            <person name="Yun B.-R."/>
            <person name="Park J."/>
            <person name="Kim M.J."/>
            <person name="Kim Y.S."/>
            <person name="Kim S.B."/>
        </authorList>
    </citation>
    <scope>NUCLEOTIDE SEQUENCE [LARGE SCALE GENOMIC DNA]</scope>
    <source>
        <strain evidence="1 2">MMS16-CNU450</strain>
    </source>
</reference>
<protein>
    <submittedName>
        <fullName evidence="1">TIGR02453 family protein</fullName>
    </submittedName>
</protein>
<organism evidence="1 2">
    <name type="scientific">Streptacidiphilus pinicola</name>
    <dbReference type="NCBI Taxonomy" id="2219663"/>
    <lineage>
        <taxon>Bacteria</taxon>
        <taxon>Bacillati</taxon>
        <taxon>Actinomycetota</taxon>
        <taxon>Actinomycetes</taxon>
        <taxon>Kitasatosporales</taxon>
        <taxon>Streptomycetaceae</taxon>
        <taxon>Streptacidiphilus</taxon>
    </lineage>
</organism>
<evidence type="ECO:0000313" key="2">
    <source>
        <dbReference type="Proteomes" id="UP000248889"/>
    </source>
</evidence>
<dbReference type="AlphaFoldDB" id="A0A2X0K394"/>
<dbReference type="EMBL" id="QKYN01000127">
    <property type="protein sequence ID" value="RAG82039.1"/>
    <property type="molecule type" value="Genomic_DNA"/>
</dbReference>
<sequence>MSFQGWPAEALEFYEGLEAENSKEYWTSHKDVYERCVREPMEALLEELAPRYGEAKIFRPNRDIRFSADKSPYKTHIGAVLEHGGYVQLSADGLGAGSGCYQMGPGQLARYREAAADEKSGKALLSVIAKLTRADIELMSHDRLKSAPRGYPKDHPRIELLRNKSLVAWQQWPVEPWLGTPEAKTHVAGFLKATRPLGDWLAEHVGPADDRP</sequence>
<dbReference type="InterPro" id="IPR012808">
    <property type="entry name" value="CHP02453"/>
</dbReference>
<dbReference type="OrthoDB" id="9794241at2"/>